<sequence>MFDKETYLDHIGHRGAAPADLATLRDIHHRHQTRFHYDNGYIRTTDFVEFDPDTVFGTIVLKGRGGICTDLNLLFHRLLTELGYDVALLSASMQLAGGQWGPDVEHMVMVVALDGQDWLVDVGNGGISIAEPVPLSGETVTQHGVDFRVTRQGGHHRLEYRTRQKPWRNAYRFTTQPRDPGDWRVLAELIAAQPEERFVRRRRRGTANGQVVQIANILLAIEDGVERPRPIRTEQELREIDATYFQPAPTR</sequence>
<gene>
    <name evidence="3" type="ORF">FHX34_103738</name>
</gene>
<dbReference type="PRINTS" id="PR01543">
    <property type="entry name" value="ANATRNSFRASE"/>
</dbReference>
<evidence type="ECO:0000256" key="2">
    <source>
        <dbReference type="RuleBase" id="RU003452"/>
    </source>
</evidence>
<dbReference type="InterPro" id="IPR053710">
    <property type="entry name" value="Arylamine_NAT_domain_sf"/>
</dbReference>
<accession>A0A561WBG8</accession>
<keyword evidence="4" id="KW-1185">Reference proteome</keyword>
<reference evidence="3 4" key="1">
    <citation type="submission" date="2019-06" db="EMBL/GenBank/DDBJ databases">
        <title>Sequencing the genomes of 1000 actinobacteria strains.</title>
        <authorList>
            <person name="Klenk H.-P."/>
        </authorList>
    </citation>
    <scope>NUCLEOTIDE SEQUENCE [LARGE SCALE GENOMIC DNA]</scope>
    <source>
        <strain evidence="3 4">DSM 43866</strain>
    </source>
</reference>
<dbReference type="Pfam" id="PF00797">
    <property type="entry name" value="Acetyltransf_2"/>
    <property type="match status" value="1"/>
</dbReference>
<evidence type="ECO:0000313" key="3">
    <source>
        <dbReference type="EMBL" id="TWG21208.1"/>
    </source>
</evidence>
<dbReference type="SUPFAM" id="SSF54001">
    <property type="entry name" value="Cysteine proteinases"/>
    <property type="match status" value="1"/>
</dbReference>
<organism evidence="3 4">
    <name type="scientific">Actinoplanes teichomyceticus</name>
    <dbReference type="NCBI Taxonomy" id="1867"/>
    <lineage>
        <taxon>Bacteria</taxon>
        <taxon>Bacillati</taxon>
        <taxon>Actinomycetota</taxon>
        <taxon>Actinomycetes</taxon>
        <taxon>Micromonosporales</taxon>
        <taxon>Micromonosporaceae</taxon>
        <taxon>Actinoplanes</taxon>
    </lineage>
</organism>
<dbReference type="Gene3D" id="3.30.2140.20">
    <property type="match status" value="1"/>
</dbReference>
<dbReference type="AlphaFoldDB" id="A0A561WBG8"/>
<dbReference type="OrthoDB" id="7181050at2"/>
<dbReference type="PANTHER" id="PTHR11786">
    <property type="entry name" value="N-HYDROXYARYLAMINE O-ACETYLTRANSFERASE"/>
    <property type="match status" value="1"/>
</dbReference>
<evidence type="ECO:0000313" key="4">
    <source>
        <dbReference type="Proteomes" id="UP000320239"/>
    </source>
</evidence>
<dbReference type="InterPro" id="IPR001447">
    <property type="entry name" value="Arylamine_N-AcTrfase"/>
</dbReference>
<protein>
    <submittedName>
        <fullName evidence="3">Amide synthase</fullName>
    </submittedName>
</protein>
<dbReference type="EMBL" id="VIWY01000003">
    <property type="protein sequence ID" value="TWG21208.1"/>
    <property type="molecule type" value="Genomic_DNA"/>
</dbReference>
<dbReference type="Proteomes" id="UP000320239">
    <property type="component" value="Unassembled WGS sequence"/>
</dbReference>
<comment type="similarity">
    <text evidence="1 2">Belongs to the arylamine N-acetyltransferase family.</text>
</comment>
<dbReference type="GO" id="GO:0016407">
    <property type="term" value="F:acetyltransferase activity"/>
    <property type="evidence" value="ECO:0007669"/>
    <property type="project" value="InterPro"/>
</dbReference>
<dbReference type="PANTHER" id="PTHR11786:SF0">
    <property type="entry name" value="ARYLAMINE N-ACETYLTRANSFERASE 4-RELATED"/>
    <property type="match status" value="1"/>
</dbReference>
<evidence type="ECO:0000256" key="1">
    <source>
        <dbReference type="ARBA" id="ARBA00006547"/>
    </source>
</evidence>
<dbReference type="InterPro" id="IPR038765">
    <property type="entry name" value="Papain-like_cys_pep_sf"/>
</dbReference>
<name>A0A561WBG8_ACTTI</name>
<proteinExistence type="inferred from homology"/>
<comment type="caution">
    <text evidence="3">The sequence shown here is derived from an EMBL/GenBank/DDBJ whole genome shotgun (WGS) entry which is preliminary data.</text>
</comment>